<dbReference type="Proteomes" id="UP000240830">
    <property type="component" value="Unassembled WGS sequence"/>
</dbReference>
<dbReference type="SUPFAM" id="SSF69000">
    <property type="entry name" value="FAD-dependent thiol oxidase"/>
    <property type="match status" value="1"/>
</dbReference>
<dbReference type="STRING" id="1246581.A0A2H9THI2"/>
<protein>
    <recommendedName>
        <fullName evidence="6">Sulfhydryl oxidase</fullName>
        <ecNumber evidence="6">1.8.3.2</ecNumber>
    </recommendedName>
</protein>
<evidence type="ECO:0000313" key="10">
    <source>
        <dbReference type="Proteomes" id="UP000240830"/>
    </source>
</evidence>
<dbReference type="Gene3D" id="1.20.120.310">
    <property type="entry name" value="ERV/ALR sulfhydryl oxidase domain"/>
    <property type="match status" value="1"/>
</dbReference>
<dbReference type="PROSITE" id="PS51324">
    <property type="entry name" value="ERV_ALR"/>
    <property type="match status" value="1"/>
</dbReference>
<reference evidence="9 10" key="1">
    <citation type="submission" date="2016-10" db="EMBL/GenBank/DDBJ databases">
        <title>The genome of Paramicrosporidium saccamoebae is the missing link in understanding Cryptomycota and Microsporidia evolution.</title>
        <authorList>
            <person name="Quandt C.A."/>
            <person name="Beaudet D."/>
            <person name="Corsaro D."/>
            <person name="Michel R."/>
            <person name="Corradi N."/>
            <person name="James T."/>
        </authorList>
    </citation>
    <scope>NUCLEOTIDE SEQUENCE [LARGE SCALE GENOMIC DNA]</scope>
    <source>
        <strain evidence="9 10">KSL3</strain>
    </source>
</reference>
<evidence type="ECO:0000256" key="6">
    <source>
        <dbReference type="RuleBase" id="RU371123"/>
    </source>
</evidence>
<dbReference type="GO" id="GO:0005739">
    <property type="term" value="C:mitochondrion"/>
    <property type="evidence" value="ECO:0007669"/>
    <property type="project" value="TreeGrafter"/>
</dbReference>
<dbReference type="EC" id="1.8.3.2" evidence="6"/>
<dbReference type="PANTHER" id="PTHR12645:SF1">
    <property type="entry name" value="FAD-LINKED SULFHYDRYL OXIDASE ERV2"/>
    <property type="match status" value="1"/>
</dbReference>
<dbReference type="GO" id="GO:0016971">
    <property type="term" value="F:flavin-dependent sulfhydryl oxidase activity"/>
    <property type="evidence" value="ECO:0007669"/>
    <property type="project" value="InterPro"/>
</dbReference>
<dbReference type="GO" id="GO:0050660">
    <property type="term" value="F:flavin adenine dinucleotide binding"/>
    <property type="evidence" value="ECO:0007669"/>
    <property type="project" value="TreeGrafter"/>
</dbReference>
<dbReference type="PANTHER" id="PTHR12645">
    <property type="entry name" value="ALR/ERV"/>
    <property type="match status" value="1"/>
</dbReference>
<comment type="caution">
    <text evidence="9">The sequence shown here is derived from an EMBL/GenBank/DDBJ whole genome shotgun (WGS) entry which is preliminary data.</text>
</comment>
<keyword evidence="5" id="KW-1015">Disulfide bond</keyword>
<keyword evidence="10" id="KW-1185">Reference proteome</keyword>
<dbReference type="OrthoDB" id="59470at2759"/>
<name>A0A2H9THI2_9FUNG</name>
<dbReference type="AlphaFoldDB" id="A0A2H9THI2"/>
<keyword evidence="2 6" id="KW-0285">Flavoprotein</keyword>
<evidence type="ECO:0000256" key="2">
    <source>
        <dbReference type="ARBA" id="ARBA00022630"/>
    </source>
</evidence>
<feature type="domain" description="ERV/ALR sulfhydryl oxidase" evidence="8">
    <location>
        <begin position="57"/>
        <end position="154"/>
    </location>
</feature>
<sequence length="187" mass="21212">MDCSDNSAVFAERRCLCKAKDRRRKCHLDRTHPLAVASISYSLESTSEVENDVGPKDEEEFRKLLGNATWRLLHTLAARYPDEPTDVDKTRMDQFMGLISHLYPCPKCARHMRQMLIDNPPKAEFSQYVCTIHNIVNKRLGKPEFSCEDVDAHYDCGCDLLDDDEDDEKAEGTTGGQSPVKPVSRSC</sequence>
<dbReference type="Pfam" id="PF04777">
    <property type="entry name" value="Evr1_Alr"/>
    <property type="match status" value="1"/>
</dbReference>
<feature type="region of interest" description="Disordered" evidence="7">
    <location>
        <begin position="166"/>
        <end position="187"/>
    </location>
</feature>
<keyword evidence="3 6" id="KW-0274">FAD</keyword>
<accession>A0A2H9THI2</accession>
<keyword evidence="4 6" id="KW-0560">Oxidoreductase</keyword>
<proteinExistence type="predicted"/>
<evidence type="ECO:0000259" key="8">
    <source>
        <dbReference type="PROSITE" id="PS51324"/>
    </source>
</evidence>
<gene>
    <name evidence="9" type="ORF">PSACC_02998</name>
</gene>
<dbReference type="InterPro" id="IPR036774">
    <property type="entry name" value="ERV/ALR_sulphydryl_oxid_sf"/>
</dbReference>
<evidence type="ECO:0000256" key="7">
    <source>
        <dbReference type="SAM" id="MobiDB-lite"/>
    </source>
</evidence>
<evidence type="ECO:0000256" key="5">
    <source>
        <dbReference type="ARBA" id="ARBA00023157"/>
    </source>
</evidence>
<evidence type="ECO:0000256" key="3">
    <source>
        <dbReference type="ARBA" id="ARBA00022827"/>
    </source>
</evidence>
<organism evidence="9 10">
    <name type="scientific">Paramicrosporidium saccamoebae</name>
    <dbReference type="NCBI Taxonomy" id="1246581"/>
    <lineage>
        <taxon>Eukaryota</taxon>
        <taxon>Fungi</taxon>
        <taxon>Fungi incertae sedis</taxon>
        <taxon>Cryptomycota</taxon>
        <taxon>Cryptomycota incertae sedis</taxon>
        <taxon>Paramicrosporidium</taxon>
    </lineage>
</organism>
<dbReference type="EMBL" id="MTSL01000186">
    <property type="protein sequence ID" value="PJF17201.1"/>
    <property type="molecule type" value="Genomic_DNA"/>
</dbReference>
<comment type="catalytic activity">
    <reaction evidence="6">
        <text>2 R'C(R)SH + O2 = R'C(R)S-S(R)CR' + H2O2</text>
        <dbReference type="Rhea" id="RHEA:17357"/>
        <dbReference type="ChEBI" id="CHEBI:15379"/>
        <dbReference type="ChEBI" id="CHEBI:16240"/>
        <dbReference type="ChEBI" id="CHEBI:16520"/>
        <dbReference type="ChEBI" id="CHEBI:17412"/>
        <dbReference type="EC" id="1.8.3.2"/>
    </reaction>
</comment>
<evidence type="ECO:0000313" key="9">
    <source>
        <dbReference type="EMBL" id="PJF17201.1"/>
    </source>
</evidence>
<evidence type="ECO:0000256" key="4">
    <source>
        <dbReference type="ARBA" id="ARBA00023002"/>
    </source>
</evidence>
<dbReference type="InterPro" id="IPR017905">
    <property type="entry name" value="ERV/ALR_sulphydryl_oxidase"/>
</dbReference>
<evidence type="ECO:0000256" key="1">
    <source>
        <dbReference type="ARBA" id="ARBA00001974"/>
    </source>
</evidence>
<dbReference type="InterPro" id="IPR039799">
    <property type="entry name" value="ALR/ERV"/>
</dbReference>
<comment type="cofactor">
    <cofactor evidence="1 6">
        <name>FAD</name>
        <dbReference type="ChEBI" id="CHEBI:57692"/>
    </cofactor>
</comment>